<proteinExistence type="predicted"/>
<accession>A0A645INF1</accession>
<reference evidence="1" key="1">
    <citation type="submission" date="2019-08" db="EMBL/GenBank/DDBJ databases">
        <authorList>
            <person name="Kucharzyk K."/>
            <person name="Murdoch R.W."/>
            <person name="Higgins S."/>
            <person name="Loffler F."/>
        </authorList>
    </citation>
    <scope>NUCLEOTIDE SEQUENCE</scope>
</reference>
<dbReference type="AlphaFoldDB" id="A0A645INF1"/>
<sequence length="115" mass="13653">MQNAALETDEREGMVREYLERLLPESWEDYDLYARRSFLTGGEFGATEKGVKRRRYVSTMEIWAECFGKDPSSIRKIDSYELGVVLRKLGWVSCETRKRIPLYGQQRMWECDKQK</sequence>
<evidence type="ECO:0000313" key="1">
    <source>
        <dbReference type="EMBL" id="MPN52777.1"/>
    </source>
</evidence>
<dbReference type="EMBL" id="VSSQ01119197">
    <property type="protein sequence ID" value="MPN52777.1"/>
    <property type="molecule type" value="Genomic_DNA"/>
</dbReference>
<organism evidence="1">
    <name type="scientific">bioreactor metagenome</name>
    <dbReference type="NCBI Taxonomy" id="1076179"/>
    <lineage>
        <taxon>unclassified sequences</taxon>
        <taxon>metagenomes</taxon>
        <taxon>ecological metagenomes</taxon>
    </lineage>
</organism>
<protein>
    <submittedName>
        <fullName evidence="1">Uncharacterized protein</fullName>
    </submittedName>
</protein>
<comment type="caution">
    <text evidence="1">The sequence shown here is derived from an EMBL/GenBank/DDBJ whole genome shotgun (WGS) entry which is preliminary data.</text>
</comment>
<name>A0A645INF1_9ZZZZ</name>
<gene>
    <name evidence="1" type="ORF">SDC9_200440</name>
</gene>